<evidence type="ECO:0000313" key="2">
    <source>
        <dbReference type="Proteomes" id="UP000008021"/>
    </source>
</evidence>
<accession>A0A0E0CC37</accession>
<reference evidence="1" key="2">
    <citation type="submission" date="2018-05" db="EMBL/GenBank/DDBJ databases">
        <title>OmerRS3 (Oryza meridionalis Reference Sequence Version 3).</title>
        <authorList>
            <person name="Zhang J."/>
            <person name="Kudrna D."/>
            <person name="Lee S."/>
            <person name="Talag J."/>
            <person name="Welchert J."/>
            <person name="Wing R.A."/>
        </authorList>
    </citation>
    <scope>NUCLEOTIDE SEQUENCE [LARGE SCALE GENOMIC DNA]</scope>
    <source>
        <strain evidence="1">cv. OR44</strain>
    </source>
</reference>
<protein>
    <submittedName>
        <fullName evidence="1">Uncharacterized protein</fullName>
    </submittedName>
</protein>
<keyword evidence="2" id="KW-1185">Reference proteome</keyword>
<dbReference type="EnsemblPlants" id="OMERI01G38650.1">
    <property type="protein sequence ID" value="OMERI01G38650.1"/>
    <property type="gene ID" value="OMERI01G38650"/>
</dbReference>
<dbReference type="Gramene" id="OMERI01G38650.1">
    <property type="protein sequence ID" value="OMERI01G38650.1"/>
    <property type="gene ID" value="OMERI01G38650"/>
</dbReference>
<dbReference type="HOGENOM" id="CLU_1392167_0_0_1"/>
<dbReference type="Proteomes" id="UP000008021">
    <property type="component" value="Chromosome 1"/>
</dbReference>
<name>A0A0E0CC37_9ORYZ</name>
<evidence type="ECO:0000313" key="1">
    <source>
        <dbReference type="EnsemblPlants" id="OMERI01G38650.1"/>
    </source>
</evidence>
<dbReference type="AlphaFoldDB" id="A0A0E0CC37"/>
<reference evidence="1" key="1">
    <citation type="submission" date="2015-04" db="UniProtKB">
        <authorList>
            <consortium name="EnsemblPlants"/>
        </authorList>
    </citation>
    <scope>IDENTIFICATION</scope>
</reference>
<sequence>MNHLHNNNNTGDRQQPRLCALHCTSKSTTVSSELPLLARVPPWIFLHLGSISISISGSGSSSSSGRKRCVACRESQGQQRCVTLTRRDDVSTSREKILTGRAALAPWTFLPGAGGDADAHLEGAATRRAVSRQCARAYMGTPRHARAGVQSIQPGRTGAGAGAVPLPICRARARAPWRGVGQRAALARARQSAACA</sequence>
<organism evidence="1">
    <name type="scientific">Oryza meridionalis</name>
    <dbReference type="NCBI Taxonomy" id="40149"/>
    <lineage>
        <taxon>Eukaryota</taxon>
        <taxon>Viridiplantae</taxon>
        <taxon>Streptophyta</taxon>
        <taxon>Embryophyta</taxon>
        <taxon>Tracheophyta</taxon>
        <taxon>Spermatophyta</taxon>
        <taxon>Magnoliopsida</taxon>
        <taxon>Liliopsida</taxon>
        <taxon>Poales</taxon>
        <taxon>Poaceae</taxon>
        <taxon>BOP clade</taxon>
        <taxon>Oryzoideae</taxon>
        <taxon>Oryzeae</taxon>
        <taxon>Oryzinae</taxon>
        <taxon>Oryza</taxon>
    </lineage>
</organism>
<proteinExistence type="predicted"/>